<name>A0ABU9XG54_9BACI</name>
<dbReference type="Proteomes" id="UP001444625">
    <property type="component" value="Unassembled WGS sequence"/>
</dbReference>
<evidence type="ECO:0000313" key="2">
    <source>
        <dbReference type="Proteomes" id="UP001444625"/>
    </source>
</evidence>
<organism evidence="1 2">
    <name type="scientific">Ornithinibacillus xuwenensis</name>
    <dbReference type="NCBI Taxonomy" id="3144668"/>
    <lineage>
        <taxon>Bacteria</taxon>
        <taxon>Bacillati</taxon>
        <taxon>Bacillota</taxon>
        <taxon>Bacilli</taxon>
        <taxon>Bacillales</taxon>
        <taxon>Bacillaceae</taxon>
        <taxon>Ornithinibacillus</taxon>
    </lineage>
</organism>
<reference evidence="1 2" key="1">
    <citation type="submission" date="2024-05" db="EMBL/GenBank/DDBJ databases">
        <authorList>
            <person name="Haq I."/>
            <person name="Ullah Z."/>
            <person name="Ahmad R."/>
            <person name="Li M."/>
            <person name="Tong Y."/>
        </authorList>
    </citation>
    <scope>NUCLEOTIDE SEQUENCE [LARGE SCALE GENOMIC DNA]</scope>
    <source>
        <strain evidence="1 2">16A2E</strain>
    </source>
</reference>
<protein>
    <submittedName>
        <fullName evidence="1">Uncharacterized protein</fullName>
    </submittedName>
</protein>
<accession>A0ABU9XG54</accession>
<evidence type="ECO:0000313" key="1">
    <source>
        <dbReference type="EMBL" id="MEN2767237.1"/>
    </source>
</evidence>
<sequence>MKSCLQLCSNLELYKDIESKLKRDLTNEEMDFLQWVFNRYLEEKEQQSA</sequence>
<keyword evidence="2" id="KW-1185">Reference proteome</keyword>
<dbReference type="EMBL" id="JBDIML010000002">
    <property type="protein sequence ID" value="MEN2767237.1"/>
    <property type="molecule type" value="Genomic_DNA"/>
</dbReference>
<gene>
    <name evidence="1" type="ORF">ABC228_08555</name>
</gene>
<proteinExistence type="predicted"/>
<comment type="caution">
    <text evidence="1">The sequence shown here is derived from an EMBL/GenBank/DDBJ whole genome shotgun (WGS) entry which is preliminary data.</text>
</comment>
<dbReference type="RefSeq" id="WP_345824698.1">
    <property type="nucleotide sequence ID" value="NZ_JBDIML010000002.1"/>
</dbReference>